<evidence type="ECO:0000313" key="1">
    <source>
        <dbReference type="EMBL" id="EHK98082.1"/>
    </source>
</evidence>
<dbReference type="AlphaFoldDB" id="H0ETR3"/>
<name>H0ETR3_GLAL7</name>
<dbReference type="EMBL" id="AGUE01000165">
    <property type="protein sequence ID" value="EHK98082.1"/>
    <property type="molecule type" value="Genomic_DNA"/>
</dbReference>
<proteinExistence type="predicted"/>
<evidence type="ECO:0000313" key="2">
    <source>
        <dbReference type="Proteomes" id="UP000005446"/>
    </source>
</evidence>
<comment type="caution">
    <text evidence="1">The sequence shown here is derived from an EMBL/GenBank/DDBJ whole genome shotgun (WGS) entry which is preliminary data.</text>
</comment>
<protein>
    <submittedName>
        <fullName evidence="1">Uncharacterized protein</fullName>
    </submittedName>
</protein>
<dbReference type="Proteomes" id="UP000005446">
    <property type="component" value="Unassembled WGS sequence"/>
</dbReference>
<sequence length="145" mass="15189">MGVSNRFAVLETLSPISTASPGGGRGVNFLSDCSFSTDGPPITSSPMLAVTGKMPIVEVCGWALFWFILFLGEGAGAVEEVDDWEERVGMCVFFALWWVSRGEIGEGRGRGVEGSEVAEILIVENPGAAGREICAGGWVASGCVV</sequence>
<accession>H0ETR3</accession>
<dbReference type="HOGENOM" id="CLU_1787049_0_0_1"/>
<reference evidence="1 2" key="1">
    <citation type="journal article" date="2012" name="Eukaryot. Cell">
        <title>Genome sequence of the fungus Glarea lozoyensis: the first genome sequence of a species from the Helotiaceae family.</title>
        <authorList>
            <person name="Youssar L."/>
            <person name="Gruening B.A."/>
            <person name="Erxleben A."/>
            <person name="Guenther S."/>
            <person name="Huettel W."/>
        </authorList>
    </citation>
    <scope>NUCLEOTIDE SEQUENCE [LARGE SCALE GENOMIC DNA]</scope>
    <source>
        <strain evidence="2">ATCC 74030 / MF5533</strain>
    </source>
</reference>
<dbReference type="InParanoid" id="H0ETR3"/>
<keyword evidence="2" id="KW-1185">Reference proteome</keyword>
<organism evidence="1 2">
    <name type="scientific">Glarea lozoyensis (strain ATCC 74030 / MF5533)</name>
    <dbReference type="NCBI Taxonomy" id="1104152"/>
    <lineage>
        <taxon>Eukaryota</taxon>
        <taxon>Fungi</taxon>
        <taxon>Dikarya</taxon>
        <taxon>Ascomycota</taxon>
        <taxon>Pezizomycotina</taxon>
        <taxon>Leotiomycetes</taxon>
        <taxon>Helotiales</taxon>
        <taxon>Helotiaceae</taxon>
        <taxon>Glarea</taxon>
    </lineage>
</organism>
<gene>
    <name evidence="1" type="ORF">M7I_6131</name>
</gene>